<evidence type="ECO:0000313" key="1">
    <source>
        <dbReference type="EMBL" id="PAJ70475.1"/>
    </source>
</evidence>
<comment type="caution">
    <text evidence="1">The sequence shown here is derived from an EMBL/GenBank/DDBJ whole genome shotgun (WGS) entry which is preliminary data.</text>
</comment>
<dbReference type="Proteomes" id="UP000215771">
    <property type="component" value="Unassembled WGS sequence"/>
</dbReference>
<evidence type="ECO:0000313" key="2">
    <source>
        <dbReference type="Proteomes" id="UP000215771"/>
    </source>
</evidence>
<accession>A0A269PEZ0</accession>
<reference evidence="1 2" key="1">
    <citation type="submission" date="2017-08" db="EMBL/GenBank/DDBJ databases">
        <authorList>
            <person name="de Groot N.N."/>
        </authorList>
    </citation>
    <scope>NUCLEOTIDE SEQUENCE [LARGE SCALE GENOMIC DNA]</scope>
    <source>
        <strain evidence="1 2">NBT06-6</strain>
    </source>
</reference>
<gene>
    <name evidence="1" type="ORF">CIG21_03985</name>
</gene>
<protein>
    <submittedName>
        <fullName evidence="1">Uncharacterized protein</fullName>
    </submittedName>
</protein>
<name>A0A269PEZ0_9CORY</name>
<sequence length="132" mass="14676">MLTTSRWFFSSFDLSGRGLGFYECLERLRVSLVQPLKFALVGDDAVENVIVNPGGFLAVNGNRIEVAGQVDKFVRAFPVQDDQVIKFRVVRVFSSRLNSDFPNYAQFTNDMNLDLATLFSQLAGISATSTVL</sequence>
<proteinExistence type="predicted"/>
<organism evidence="1 2">
    <name type="scientific">Corynebacterium hadale</name>
    <dbReference type="NCBI Taxonomy" id="2026255"/>
    <lineage>
        <taxon>Bacteria</taxon>
        <taxon>Bacillati</taxon>
        <taxon>Actinomycetota</taxon>
        <taxon>Actinomycetes</taxon>
        <taxon>Mycobacteriales</taxon>
        <taxon>Corynebacteriaceae</taxon>
        <taxon>Corynebacterium</taxon>
    </lineage>
</organism>
<dbReference type="EMBL" id="NQMQ01000009">
    <property type="protein sequence ID" value="PAJ70475.1"/>
    <property type="molecule type" value="Genomic_DNA"/>
</dbReference>
<dbReference type="AlphaFoldDB" id="A0A269PEZ0"/>